<reference evidence="2 3" key="1">
    <citation type="submission" date="2017-03" db="EMBL/GenBank/DDBJ databases">
        <title>Genomes of endolithic fungi from Antarctica.</title>
        <authorList>
            <person name="Coleine C."/>
            <person name="Masonjones S."/>
            <person name="Stajich J.E."/>
        </authorList>
    </citation>
    <scope>NUCLEOTIDE SEQUENCE [LARGE SCALE GENOMIC DNA]</scope>
    <source>
        <strain evidence="2 3">CCFEE 5184</strain>
    </source>
</reference>
<dbReference type="AlphaFoldDB" id="A0A4U0W2A6"/>
<sequence>MAVLQQFLAWRKGRIEEESDAEEDMPVLRRRRRGRRVVEDSNSEDEQGEERSFEASETRVDEEQWRTVIRKLREWDGVCLVCKAVSGSDERRHSFAACASDRFVVGMVQAVVEQVGQMAAPRSEQGRCWVPWVRCAEVSGGGGRCKWSRLAGEIAMTVLQVGKKKERVQEWVKGDRVFDEEIEAGMDGVEALGIFFRQQKRWEGGVDGNMMGELIVRFA</sequence>
<accession>A0A4U0W2A6</accession>
<name>A0A4U0W2A6_9PEZI</name>
<dbReference type="EMBL" id="NAJQ01001606">
    <property type="protein sequence ID" value="TKA56063.1"/>
    <property type="molecule type" value="Genomic_DNA"/>
</dbReference>
<dbReference type="OrthoDB" id="3907880at2759"/>
<evidence type="ECO:0000313" key="2">
    <source>
        <dbReference type="EMBL" id="TKA56063.1"/>
    </source>
</evidence>
<organism evidence="2 3">
    <name type="scientific">Friedmanniomyces simplex</name>
    <dbReference type="NCBI Taxonomy" id="329884"/>
    <lineage>
        <taxon>Eukaryota</taxon>
        <taxon>Fungi</taxon>
        <taxon>Dikarya</taxon>
        <taxon>Ascomycota</taxon>
        <taxon>Pezizomycotina</taxon>
        <taxon>Dothideomycetes</taxon>
        <taxon>Dothideomycetidae</taxon>
        <taxon>Mycosphaerellales</taxon>
        <taxon>Teratosphaeriaceae</taxon>
        <taxon>Friedmanniomyces</taxon>
    </lineage>
</organism>
<gene>
    <name evidence="2" type="ORF">B0A55_13343</name>
</gene>
<comment type="caution">
    <text evidence="2">The sequence shown here is derived from an EMBL/GenBank/DDBJ whole genome shotgun (WGS) entry which is preliminary data.</text>
</comment>
<keyword evidence="3" id="KW-1185">Reference proteome</keyword>
<proteinExistence type="predicted"/>
<dbReference type="Proteomes" id="UP000309340">
    <property type="component" value="Unassembled WGS sequence"/>
</dbReference>
<feature type="region of interest" description="Disordered" evidence="1">
    <location>
        <begin position="32"/>
        <end position="56"/>
    </location>
</feature>
<evidence type="ECO:0000313" key="3">
    <source>
        <dbReference type="Proteomes" id="UP000309340"/>
    </source>
</evidence>
<evidence type="ECO:0000256" key="1">
    <source>
        <dbReference type="SAM" id="MobiDB-lite"/>
    </source>
</evidence>
<protein>
    <submittedName>
        <fullName evidence="2">Uncharacterized protein</fullName>
    </submittedName>
</protein>